<name>A0A8U0WPP4_TRIV3</name>
<dbReference type="GO" id="GO:0006886">
    <property type="term" value="P:intracellular protein transport"/>
    <property type="evidence" value="ECO:0000318"/>
    <property type="project" value="GO_Central"/>
</dbReference>
<dbReference type="GO" id="GO:0005525">
    <property type="term" value="F:GTP binding"/>
    <property type="evidence" value="ECO:0007669"/>
    <property type="project" value="InterPro"/>
</dbReference>
<dbReference type="GO" id="GO:0003924">
    <property type="term" value="F:GTPase activity"/>
    <property type="evidence" value="ECO:0000318"/>
    <property type="project" value="GO_Central"/>
</dbReference>
<dbReference type="PRINTS" id="PR00449">
    <property type="entry name" value="RASTRNSFRMNG"/>
</dbReference>
<dbReference type="Gene3D" id="3.40.50.300">
    <property type="entry name" value="P-loop containing nucleotide triphosphate hydrolases"/>
    <property type="match status" value="1"/>
</dbReference>
<dbReference type="InterPro" id="IPR027417">
    <property type="entry name" value="P-loop_NTPase"/>
</dbReference>
<keyword evidence="1" id="KW-0547">Nucleotide-binding</keyword>
<dbReference type="VEuPathDB" id="TrichDB:TVAGG3_0186360"/>
<dbReference type="PANTHER" id="PTHR47978">
    <property type="match status" value="1"/>
</dbReference>
<protein>
    <submittedName>
        <fullName evidence="3">Small GTP-binding protein, putative</fullName>
    </submittedName>
</protein>
<evidence type="ECO:0000313" key="3">
    <source>
        <dbReference type="EMBL" id="EAY01871.1"/>
    </source>
</evidence>
<evidence type="ECO:0000256" key="1">
    <source>
        <dbReference type="ARBA" id="ARBA00022741"/>
    </source>
</evidence>
<feature type="region of interest" description="Disordered" evidence="2">
    <location>
        <begin position="171"/>
        <end position="198"/>
    </location>
</feature>
<dbReference type="InterPro" id="IPR005225">
    <property type="entry name" value="Small_GTP-bd"/>
</dbReference>
<evidence type="ECO:0000256" key="2">
    <source>
        <dbReference type="SAM" id="MobiDB-lite"/>
    </source>
</evidence>
<sequence length="198" mass="21767">MTSSPTVKVVLLGDSGVGKTSIVNRYTTGVVQLSVKPTIGAAFVTKEISVEGKDYELLIWDTAGQEVYRGLAPMYYRSAAIAIIVYDCIRPQTYQSVSYWIKELRMNVDKNTVIVVCANKIDREEPKNPESEVAQKFAFDNGALFIETSAISGIGIDRLFQMAVLEYSRSAPEPVEPKAPNNNVNLEQSKEDKGGCSC</sequence>
<organism evidence="3 4">
    <name type="scientific">Trichomonas vaginalis (strain ATCC PRA-98 / G3)</name>
    <dbReference type="NCBI Taxonomy" id="412133"/>
    <lineage>
        <taxon>Eukaryota</taxon>
        <taxon>Metamonada</taxon>
        <taxon>Parabasalia</taxon>
        <taxon>Trichomonadida</taxon>
        <taxon>Trichomonadidae</taxon>
        <taxon>Trichomonas</taxon>
    </lineage>
</organism>
<reference evidence="3" key="2">
    <citation type="journal article" date="2007" name="Science">
        <title>Draft genome sequence of the sexually transmitted pathogen Trichomonas vaginalis.</title>
        <authorList>
            <person name="Carlton J.M."/>
            <person name="Hirt R.P."/>
            <person name="Silva J.C."/>
            <person name="Delcher A.L."/>
            <person name="Schatz M."/>
            <person name="Zhao Q."/>
            <person name="Wortman J.R."/>
            <person name="Bidwell S.L."/>
            <person name="Alsmark U.C.M."/>
            <person name="Besteiro S."/>
            <person name="Sicheritz-Ponten T."/>
            <person name="Noel C.J."/>
            <person name="Dacks J.B."/>
            <person name="Foster P.G."/>
            <person name="Simillion C."/>
            <person name="Van de Peer Y."/>
            <person name="Miranda-Saavedra D."/>
            <person name="Barton G.J."/>
            <person name="Westrop G.D."/>
            <person name="Mueller S."/>
            <person name="Dessi D."/>
            <person name="Fiori P.L."/>
            <person name="Ren Q."/>
            <person name="Paulsen I."/>
            <person name="Zhang H."/>
            <person name="Bastida-Corcuera F.D."/>
            <person name="Simoes-Barbosa A."/>
            <person name="Brown M.T."/>
            <person name="Hayes R.D."/>
            <person name="Mukherjee M."/>
            <person name="Okumura C.Y."/>
            <person name="Schneider R."/>
            <person name="Smith A.J."/>
            <person name="Vanacova S."/>
            <person name="Villalvazo M."/>
            <person name="Haas B.J."/>
            <person name="Pertea M."/>
            <person name="Feldblyum T.V."/>
            <person name="Utterback T.R."/>
            <person name="Shu C.L."/>
            <person name="Osoegawa K."/>
            <person name="de Jong P.J."/>
            <person name="Hrdy I."/>
            <person name="Horvathova L."/>
            <person name="Zubacova Z."/>
            <person name="Dolezal P."/>
            <person name="Malik S.B."/>
            <person name="Logsdon J.M. Jr."/>
            <person name="Henze K."/>
            <person name="Gupta A."/>
            <person name="Wang C.C."/>
            <person name="Dunne R.L."/>
            <person name="Upcroft J.A."/>
            <person name="Upcroft P."/>
            <person name="White O."/>
            <person name="Salzberg S.L."/>
            <person name="Tang P."/>
            <person name="Chiu C.-H."/>
            <person name="Lee Y.-S."/>
            <person name="Embley T.M."/>
            <person name="Coombs G.H."/>
            <person name="Mottram J.C."/>
            <person name="Tachezy J."/>
            <person name="Fraser-Liggett C.M."/>
            <person name="Johnson P.J."/>
        </authorList>
    </citation>
    <scope>NUCLEOTIDE SEQUENCE [LARGE SCALE GENOMIC DNA]</scope>
    <source>
        <strain evidence="3">G3</strain>
    </source>
</reference>
<dbReference type="SMART" id="SM00173">
    <property type="entry name" value="RAS"/>
    <property type="match status" value="1"/>
</dbReference>
<dbReference type="SMR" id="A0A8U0WPP4"/>
<evidence type="ECO:0000313" key="4">
    <source>
        <dbReference type="Proteomes" id="UP000001542"/>
    </source>
</evidence>
<dbReference type="PROSITE" id="PS51419">
    <property type="entry name" value="RAB"/>
    <property type="match status" value="1"/>
</dbReference>
<dbReference type="FunFam" id="3.40.50.300:FF:000808">
    <property type="entry name" value="Small GTP-binding protein, putative"/>
    <property type="match status" value="1"/>
</dbReference>
<dbReference type="OMA" id="KENNIHM"/>
<gene>
    <name evidence="3" type="ORF">TVAG_090060</name>
</gene>
<dbReference type="PROSITE" id="PS51421">
    <property type="entry name" value="RAS"/>
    <property type="match status" value="1"/>
</dbReference>
<dbReference type="RefSeq" id="XP_001314415.1">
    <property type="nucleotide sequence ID" value="XM_001314396.1"/>
</dbReference>
<accession>A0A8U0WPP4</accession>
<dbReference type="KEGG" id="tva:4759699"/>
<dbReference type="CDD" id="cd00154">
    <property type="entry name" value="Rab"/>
    <property type="match status" value="1"/>
</dbReference>
<dbReference type="GO" id="GO:0006897">
    <property type="term" value="P:endocytosis"/>
    <property type="evidence" value="ECO:0000318"/>
    <property type="project" value="GO_Central"/>
</dbReference>
<feature type="compositionally biased region" description="Basic and acidic residues" evidence="2">
    <location>
        <begin position="188"/>
        <end position="198"/>
    </location>
</feature>
<dbReference type="SMART" id="SM00176">
    <property type="entry name" value="RAN"/>
    <property type="match status" value="1"/>
</dbReference>
<dbReference type="EMBL" id="DS113554">
    <property type="protein sequence ID" value="EAY01871.1"/>
    <property type="molecule type" value="Genomic_DNA"/>
</dbReference>
<dbReference type="SUPFAM" id="SSF52540">
    <property type="entry name" value="P-loop containing nucleoside triphosphate hydrolases"/>
    <property type="match status" value="1"/>
</dbReference>
<dbReference type="GO" id="GO:0012505">
    <property type="term" value="C:endomembrane system"/>
    <property type="evidence" value="ECO:0000318"/>
    <property type="project" value="GO_Central"/>
</dbReference>
<dbReference type="SMART" id="SM00175">
    <property type="entry name" value="RAB"/>
    <property type="match status" value="1"/>
</dbReference>
<dbReference type="Pfam" id="PF00071">
    <property type="entry name" value="Ras"/>
    <property type="match status" value="1"/>
</dbReference>
<dbReference type="AlphaFoldDB" id="A0A8U0WPP4"/>
<dbReference type="Proteomes" id="UP000001542">
    <property type="component" value="Unassembled WGS sequence"/>
</dbReference>
<dbReference type="OrthoDB" id="63533at2759"/>
<dbReference type="NCBIfam" id="TIGR00231">
    <property type="entry name" value="small_GTP"/>
    <property type="match status" value="1"/>
</dbReference>
<keyword evidence="4" id="KW-1185">Reference proteome</keyword>
<reference evidence="3" key="1">
    <citation type="submission" date="2006-10" db="EMBL/GenBank/DDBJ databases">
        <authorList>
            <person name="Amadeo P."/>
            <person name="Zhao Q."/>
            <person name="Wortman J."/>
            <person name="Fraser-Liggett C."/>
            <person name="Carlton J."/>
        </authorList>
    </citation>
    <scope>NUCLEOTIDE SEQUENCE</scope>
    <source>
        <strain evidence="3">G3</strain>
    </source>
</reference>
<proteinExistence type="predicted"/>
<dbReference type="InterPro" id="IPR001806">
    <property type="entry name" value="Small_GTPase"/>
</dbReference>
<dbReference type="SMART" id="SM00174">
    <property type="entry name" value="RHO"/>
    <property type="match status" value="1"/>
</dbReference>